<protein>
    <recommendedName>
        <fullName evidence="3">PhoD-like phosphatase metallophosphatase domain-containing protein</fullName>
    </recommendedName>
</protein>
<dbReference type="RefSeq" id="WP_240486747.1">
    <property type="nucleotide sequence ID" value="NZ_JMCB01000006.1"/>
</dbReference>
<name>A0A085WL55_9BACT</name>
<dbReference type="SUPFAM" id="SSF56300">
    <property type="entry name" value="Metallo-dependent phosphatases"/>
    <property type="match status" value="1"/>
</dbReference>
<dbReference type="EMBL" id="JMCB01000006">
    <property type="protein sequence ID" value="KFE68418.1"/>
    <property type="molecule type" value="Genomic_DNA"/>
</dbReference>
<comment type="caution">
    <text evidence="1">The sequence shown here is derived from an EMBL/GenBank/DDBJ whole genome shotgun (WGS) entry which is preliminary data.</text>
</comment>
<dbReference type="InterPro" id="IPR029052">
    <property type="entry name" value="Metallo-depent_PP-like"/>
</dbReference>
<evidence type="ECO:0008006" key="3">
    <source>
        <dbReference type="Google" id="ProtNLM"/>
    </source>
</evidence>
<organism evidence="1 2">
    <name type="scientific">Hyalangium minutum</name>
    <dbReference type="NCBI Taxonomy" id="394096"/>
    <lineage>
        <taxon>Bacteria</taxon>
        <taxon>Pseudomonadati</taxon>
        <taxon>Myxococcota</taxon>
        <taxon>Myxococcia</taxon>
        <taxon>Myxococcales</taxon>
        <taxon>Cystobacterineae</taxon>
        <taxon>Archangiaceae</taxon>
        <taxon>Hyalangium</taxon>
    </lineage>
</organism>
<reference evidence="1 2" key="1">
    <citation type="submission" date="2014-04" db="EMBL/GenBank/DDBJ databases">
        <title>Genome assembly of Hyalangium minutum DSM 14724.</title>
        <authorList>
            <person name="Sharma G."/>
            <person name="Subramanian S."/>
        </authorList>
    </citation>
    <scope>NUCLEOTIDE SEQUENCE [LARGE SCALE GENOMIC DNA]</scope>
    <source>
        <strain evidence="1 2">DSM 14724</strain>
    </source>
</reference>
<proteinExistence type="predicted"/>
<dbReference type="AlphaFoldDB" id="A0A085WL55"/>
<dbReference type="InterPro" id="IPR038607">
    <property type="entry name" value="PhoD-like_sf"/>
</dbReference>
<dbReference type="PANTHER" id="PTHR33987">
    <property type="entry name" value="CALCINEURIN-LIKE METALLO-PHOSPHOESTERASE SUPERFAMILY PROTEIN"/>
    <property type="match status" value="1"/>
</dbReference>
<dbReference type="PANTHER" id="PTHR33987:SF1">
    <property type="entry name" value="CALCINEURIN-LIKE METALLO-PHOSPHOESTERASE SUPERFAMILY PROTEIN"/>
    <property type="match status" value="1"/>
</dbReference>
<keyword evidence="2" id="KW-1185">Reference proteome</keyword>
<dbReference type="Gene3D" id="3.60.21.70">
    <property type="entry name" value="PhoD-like phosphatase"/>
    <property type="match status" value="1"/>
</dbReference>
<dbReference type="STRING" id="394096.DB31_7655"/>
<accession>A0A085WL55</accession>
<evidence type="ECO:0000313" key="1">
    <source>
        <dbReference type="EMBL" id="KFE68418.1"/>
    </source>
</evidence>
<gene>
    <name evidence="1" type="ORF">DB31_7655</name>
</gene>
<sequence length="479" mass="52858">MSANVVLHACAAGAGRLRVWLGARERTTAPALSWSLDGQPAEPRALRPIQSVRSGPFLGGDSPRIFAGLYEFSVPGEVARAFRVGVSVDGAPPVTSSLRVVPSAVPTGLETGFQLLLSSCFYPDEDRGGMAGKSLDAILRGVTPDMLLLLGDQVYLDLPPLQNLPDARPALARNFEQDYARSWFDDGAYAKVIHAAPYACVPDDHDYWNNFPMPSVQSQNTWNAAGRAAWADVARMLYGQFQHVDPTPVGTPVQIDVDPLSFFLLDARSWRDPDFQFTMTPGARDALADWVSRCIRERKFGVFATGQSLPMSRAGELNRRFGDSTMNNYADFRFLMGQLDRLMREGSDVLLLTGDMHWGRILRLSPKDALASGMQMIEVISSPTSLVVTPVRDPIAVAQADKRNPWPRHSDATLVGGVVELEGARSPFFGYTLYRHRGNNVCVLAFRRRGDSLEVTPRYYPLHPTLQPTTASPFVLRHR</sequence>
<dbReference type="Proteomes" id="UP000028725">
    <property type="component" value="Unassembled WGS sequence"/>
</dbReference>
<evidence type="ECO:0000313" key="2">
    <source>
        <dbReference type="Proteomes" id="UP000028725"/>
    </source>
</evidence>